<feature type="coiled-coil region" evidence="1">
    <location>
        <begin position="23"/>
        <end position="85"/>
    </location>
</feature>
<gene>
    <name evidence="2" type="ORF">ATANTOWER_007762</name>
</gene>
<reference evidence="2 3" key="1">
    <citation type="submission" date="2021-07" db="EMBL/GenBank/DDBJ databases">
        <authorList>
            <person name="Palmer J.M."/>
        </authorList>
    </citation>
    <scope>NUCLEOTIDE SEQUENCE [LARGE SCALE GENOMIC DNA]</scope>
    <source>
        <strain evidence="2 3">AT_MEX2019</strain>
        <tissue evidence="2">Muscle</tissue>
    </source>
</reference>
<evidence type="ECO:0000313" key="3">
    <source>
        <dbReference type="Proteomes" id="UP001345963"/>
    </source>
</evidence>
<evidence type="ECO:0000313" key="2">
    <source>
        <dbReference type="EMBL" id="MED6258461.1"/>
    </source>
</evidence>
<sequence length="96" mass="11003">METANKQLASKECESSEDNRKTISQLVAQNKEILREKEKLEMELNALRSTADDQRRHIEIRDQALNNAQAKVVKLEEEVRIISNNLIMLGQLVVSL</sequence>
<keyword evidence="3" id="KW-1185">Reference proteome</keyword>
<evidence type="ECO:0000256" key="1">
    <source>
        <dbReference type="SAM" id="Coils"/>
    </source>
</evidence>
<dbReference type="InterPro" id="IPR051747">
    <property type="entry name" value="Angiomotin-like"/>
</dbReference>
<comment type="caution">
    <text evidence="2">The sequence shown here is derived from an EMBL/GenBank/DDBJ whole genome shotgun (WGS) entry which is preliminary data.</text>
</comment>
<keyword evidence="1" id="KW-0175">Coiled coil</keyword>
<accession>A0ABU7C6V8</accession>
<dbReference type="PANTHER" id="PTHR14826">
    <property type="entry name" value="ANGIOMOTIN"/>
    <property type="match status" value="1"/>
</dbReference>
<proteinExistence type="predicted"/>
<dbReference type="Proteomes" id="UP001345963">
    <property type="component" value="Unassembled WGS sequence"/>
</dbReference>
<dbReference type="EMBL" id="JAHUTI010080584">
    <property type="protein sequence ID" value="MED6258461.1"/>
    <property type="molecule type" value="Genomic_DNA"/>
</dbReference>
<organism evidence="2 3">
    <name type="scientific">Ataeniobius toweri</name>
    <dbReference type="NCBI Taxonomy" id="208326"/>
    <lineage>
        <taxon>Eukaryota</taxon>
        <taxon>Metazoa</taxon>
        <taxon>Chordata</taxon>
        <taxon>Craniata</taxon>
        <taxon>Vertebrata</taxon>
        <taxon>Euteleostomi</taxon>
        <taxon>Actinopterygii</taxon>
        <taxon>Neopterygii</taxon>
        <taxon>Teleostei</taxon>
        <taxon>Neoteleostei</taxon>
        <taxon>Acanthomorphata</taxon>
        <taxon>Ovalentaria</taxon>
        <taxon>Atherinomorphae</taxon>
        <taxon>Cyprinodontiformes</taxon>
        <taxon>Goodeidae</taxon>
        <taxon>Ataeniobius</taxon>
    </lineage>
</organism>
<protein>
    <submittedName>
        <fullName evidence="2">Uncharacterized protein</fullName>
    </submittedName>
</protein>
<dbReference type="PANTHER" id="PTHR14826:SF6">
    <property type="entry name" value="ANGIOMOTIN"/>
    <property type="match status" value="1"/>
</dbReference>
<name>A0ABU7C6V8_9TELE</name>